<evidence type="ECO:0000313" key="3">
    <source>
        <dbReference type="Proteomes" id="UP001492380"/>
    </source>
</evidence>
<reference evidence="2 3" key="1">
    <citation type="submission" date="2024-04" db="EMBL/GenBank/DDBJ databases">
        <title>Phyllosticta paracitricarpa is synonymous to the EU quarantine fungus P. citricarpa based on phylogenomic analyses.</title>
        <authorList>
            <consortium name="Lawrence Berkeley National Laboratory"/>
            <person name="Van Ingen-Buijs V.A."/>
            <person name="Van Westerhoven A.C."/>
            <person name="Haridas S."/>
            <person name="Skiadas P."/>
            <person name="Martin F."/>
            <person name="Groenewald J.Z."/>
            <person name="Crous P.W."/>
            <person name="Seidl M.F."/>
        </authorList>
    </citation>
    <scope>NUCLEOTIDE SEQUENCE [LARGE SCALE GENOMIC DNA]</scope>
    <source>
        <strain evidence="2 3">CBS 123374</strain>
    </source>
</reference>
<proteinExistence type="predicted"/>
<organism evidence="2 3">
    <name type="scientific">Phyllosticta capitalensis</name>
    <dbReference type="NCBI Taxonomy" id="121624"/>
    <lineage>
        <taxon>Eukaryota</taxon>
        <taxon>Fungi</taxon>
        <taxon>Dikarya</taxon>
        <taxon>Ascomycota</taxon>
        <taxon>Pezizomycotina</taxon>
        <taxon>Dothideomycetes</taxon>
        <taxon>Dothideomycetes incertae sedis</taxon>
        <taxon>Botryosphaeriales</taxon>
        <taxon>Phyllostictaceae</taxon>
        <taxon>Phyllosticta</taxon>
    </lineage>
</organism>
<accession>A0ABR1YL11</accession>
<feature type="region of interest" description="Disordered" evidence="1">
    <location>
        <begin position="1"/>
        <end position="42"/>
    </location>
</feature>
<protein>
    <submittedName>
        <fullName evidence="2">Uncharacterized protein</fullName>
    </submittedName>
</protein>
<dbReference type="EMBL" id="JBBWRZ010000007">
    <property type="protein sequence ID" value="KAK8232482.1"/>
    <property type="molecule type" value="Genomic_DNA"/>
</dbReference>
<evidence type="ECO:0000313" key="2">
    <source>
        <dbReference type="EMBL" id="KAK8232482.1"/>
    </source>
</evidence>
<feature type="compositionally biased region" description="Polar residues" evidence="1">
    <location>
        <begin position="27"/>
        <end position="42"/>
    </location>
</feature>
<comment type="caution">
    <text evidence="2">The sequence shown here is derived from an EMBL/GenBank/DDBJ whole genome shotgun (WGS) entry which is preliminary data.</text>
</comment>
<evidence type="ECO:0000256" key="1">
    <source>
        <dbReference type="SAM" id="MobiDB-lite"/>
    </source>
</evidence>
<dbReference type="Proteomes" id="UP001492380">
    <property type="component" value="Unassembled WGS sequence"/>
</dbReference>
<name>A0ABR1YL11_9PEZI</name>
<keyword evidence="3" id="KW-1185">Reference proteome</keyword>
<sequence>MSSKRSRTAESVPAPSAKRPRAKNPAALSTANSKKGQSSSMPATDVPLKVAIDVLTPAQQREALLQFAEQHAPLRDFIRNNFDEETKRRSAVIKKFDFESKDVWKEIYVLNRDRRGSKEYEAAGRVYRSVNKTIRSIAKEARQPSSFGTRANAISTLRKIGKSIALSDGVLGKELKQSYSEEARFNDFTKSFLELANSFSASEKKQILKMIEKECTFEEKLEELIGLEEHLFPGLEVALDVLHGKQVAKGQYEVDELEVDSSEEE</sequence>
<gene>
    <name evidence="2" type="ORF">HDK90DRAFT_311819</name>
</gene>